<dbReference type="EMBL" id="JBJQND010000007">
    <property type="protein sequence ID" value="KAL3872308.1"/>
    <property type="molecule type" value="Genomic_DNA"/>
</dbReference>
<evidence type="ECO:0000313" key="4">
    <source>
        <dbReference type="Proteomes" id="UP001634394"/>
    </source>
</evidence>
<feature type="coiled-coil region" evidence="1">
    <location>
        <begin position="109"/>
        <end position="136"/>
    </location>
</feature>
<evidence type="ECO:0000256" key="1">
    <source>
        <dbReference type="SAM" id="Coils"/>
    </source>
</evidence>
<comment type="caution">
    <text evidence="3">The sequence shown here is derived from an EMBL/GenBank/DDBJ whole genome shotgun (WGS) entry which is preliminary data.</text>
</comment>
<feature type="chain" id="PRO_5044820121" evidence="2">
    <location>
        <begin position="27"/>
        <end position="359"/>
    </location>
</feature>
<evidence type="ECO:0000256" key="2">
    <source>
        <dbReference type="SAM" id="SignalP"/>
    </source>
</evidence>
<feature type="coiled-coil region" evidence="1">
    <location>
        <begin position="235"/>
        <end position="285"/>
    </location>
</feature>
<accession>A0ABD3WHV8</accession>
<dbReference type="AlphaFoldDB" id="A0ABD3WHV8"/>
<reference evidence="3 4" key="1">
    <citation type="submission" date="2024-11" db="EMBL/GenBank/DDBJ databases">
        <title>Chromosome-level genome assembly of the freshwater bivalve Anodonta woodiana.</title>
        <authorList>
            <person name="Chen X."/>
        </authorList>
    </citation>
    <scope>NUCLEOTIDE SEQUENCE [LARGE SCALE GENOMIC DNA]</scope>
    <source>
        <strain evidence="3">MN2024</strain>
        <tissue evidence="3">Gills</tissue>
    </source>
</reference>
<feature type="signal peptide" evidence="2">
    <location>
        <begin position="1"/>
        <end position="26"/>
    </location>
</feature>
<protein>
    <submittedName>
        <fullName evidence="3">Uncharacterized protein</fullName>
    </submittedName>
</protein>
<dbReference type="Proteomes" id="UP001634394">
    <property type="component" value="Unassembled WGS sequence"/>
</dbReference>
<organism evidence="3 4">
    <name type="scientific">Sinanodonta woodiana</name>
    <name type="common">Chinese pond mussel</name>
    <name type="synonym">Anodonta woodiana</name>
    <dbReference type="NCBI Taxonomy" id="1069815"/>
    <lineage>
        <taxon>Eukaryota</taxon>
        <taxon>Metazoa</taxon>
        <taxon>Spiralia</taxon>
        <taxon>Lophotrochozoa</taxon>
        <taxon>Mollusca</taxon>
        <taxon>Bivalvia</taxon>
        <taxon>Autobranchia</taxon>
        <taxon>Heteroconchia</taxon>
        <taxon>Palaeoheterodonta</taxon>
        <taxon>Unionida</taxon>
        <taxon>Unionoidea</taxon>
        <taxon>Unionidae</taxon>
        <taxon>Unioninae</taxon>
        <taxon>Sinanodonta</taxon>
    </lineage>
</organism>
<gene>
    <name evidence="3" type="ORF">ACJMK2_040241</name>
</gene>
<proteinExistence type="predicted"/>
<keyword evidence="2" id="KW-0732">Signal</keyword>
<keyword evidence="4" id="KW-1185">Reference proteome</keyword>
<keyword evidence="1" id="KW-0175">Coiled coil</keyword>
<feature type="coiled-coil region" evidence="1">
    <location>
        <begin position="165"/>
        <end position="192"/>
    </location>
</feature>
<evidence type="ECO:0000313" key="3">
    <source>
        <dbReference type="EMBL" id="KAL3872308.1"/>
    </source>
</evidence>
<sequence length="359" mass="42463">MAIFSINIIFTCWIAITLSVIKHSTCQNVSGKGEVEERAQYLEHYSRSQINVTVAVWDDNRKKEMEEMKRWNKEFATSIGSLRLLECNMPLIHLFTNMANFSQMFENYLTGEKIELERLRGEIEGLESEKSVLKESMAVESMNVEECRAKFEKVSKELSLVDNERHMIRIQYAKLEKELEAEKSKALRLRKDVEYMKSEIENKNDKLRQFLSMESGLDIFVTWRTSINAVILDVRNKYEEQLRKLQAMYEKKKASEIYAIQVKIRETLKEEESNYTKEINSLLERVSLLDRQLEDKERYKQAIEMEYRSYRESSHRRIRELENELSSVTVVIGKFSTDEISLQSELDTYGMLQEELKQM</sequence>
<name>A0ABD3WHV8_SINWO</name>